<protein>
    <submittedName>
        <fullName evidence="2">Uncharacterized protein</fullName>
    </submittedName>
</protein>
<proteinExistence type="predicted"/>
<name>A0A138ZXP5_GONPJ</name>
<evidence type="ECO:0000256" key="1">
    <source>
        <dbReference type="SAM" id="MobiDB-lite"/>
    </source>
</evidence>
<evidence type="ECO:0000313" key="2">
    <source>
        <dbReference type="EMBL" id="KXS09282.1"/>
    </source>
</evidence>
<gene>
    <name evidence="2" type="ORF">M427DRAFT_64321</name>
</gene>
<feature type="compositionally biased region" description="Pro residues" evidence="1">
    <location>
        <begin position="139"/>
        <end position="149"/>
    </location>
</feature>
<feature type="region of interest" description="Disordered" evidence="1">
    <location>
        <begin position="179"/>
        <end position="204"/>
    </location>
</feature>
<reference evidence="2 3" key="1">
    <citation type="journal article" date="2015" name="Genome Biol. Evol.">
        <title>Phylogenomic analyses indicate that early fungi evolved digesting cell walls of algal ancestors of land plants.</title>
        <authorList>
            <person name="Chang Y."/>
            <person name="Wang S."/>
            <person name="Sekimoto S."/>
            <person name="Aerts A.L."/>
            <person name="Choi C."/>
            <person name="Clum A."/>
            <person name="LaButti K.M."/>
            <person name="Lindquist E.A."/>
            <person name="Yee Ngan C."/>
            <person name="Ohm R.A."/>
            <person name="Salamov A.A."/>
            <person name="Grigoriev I.V."/>
            <person name="Spatafora J.W."/>
            <person name="Berbee M.L."/>
        </authorList>
    </citation>
    <scope>NUCLEOTIDE SEQUENCE [LARGE SCALE GENOMIC DNA]</scope>
    <source>
        <strain evidence="2 3">JEL478</strain>
    </source>
</reference>
<accession>A0A138ZXP5</accession>
<feature type="compositionally biased region" description="Basic and acidic residues" evidence="1">
    <location>
        <begin position="180"/>
        <end position="191"/>
    </location>
</feature>
<sequence length="204" mass="21900">MARNADGDDDNERGQNSDQVNAEMKGKNRSVPAEEEDSESGQDVQQSEPAPQELRGMDWWIPGSSPPPTPLAGRNPFSFFATPSPGTTPKSATESAPAPALDPHAPNLFSFNPGSARAPMPPVKEDFDFAFPVGAPDPVNHPNPVPSPPAENGSSAEFVFTFPPPSPAVLQPPRYFVPHGRLERNAPRDPTHQPWFPGVPPRSA</sequence>
<dbReference type="Proteomes" id="UP000070544">
    <property type="component" value="Unassembled WGS sequence"/>
</dbReference>
<evidence type="ECO:0000313" key="3">
    <source>
        <dbReference type="Proteomes" id="UP000070544"/>
    </source>
</evidence>
<feature type="region of interest" description="Disordered" evidence="1">
    <location>
        <begin position="1"/>
        <end position="159"/>
    </location>
</feature>
<dbReference type="EMBL" id="KQ965871">
    <property type="protein sequence ID" value="KXS09282.1"/>
    <property type="molecule type" value="Genomic_DNA"/>
</dbReference>
<keyword evidence="3" id="KW-1185">Reference proteome</keyword>
<feature type="compositionally biased region" description="Polar residues" evidence="1">
    <location>
        <begin position="84"/>
        <end position="94"/>
    </location>
</feature>
<organism evidence="2 3">
    <name type="scientific">Gonapodya prolifera (strain JEL478)</name>
    <name type="common">Monoblepharis prolifera</name>
    <dbReference type="NCBI Taxonomy" id="1344416"/>
    <lineage>
        <taxon>Eukaryota</taxon>
        <taxon>Fungi</taxon>
        <taxon>Fungi incertae sedis</taxon>
        <taxon>Chytridiomycota</taxon>
        <taxon>Chytridiomycota incertae sedis</taxon>
        <taxon>Monoblepharidomycetes</taxon>
        <taxon>Monoblepharidales</taxon>
        <taxon>Gonapodyaceae</taxon>
        <taxon>Gonapodya</taxon>
    </lineage>
</organism>
<dbReference type="AlphaFoldDB" id="A0A138ZXP5"/>